<feature type="non-terminal residue" evidence="1">
    <location>
        <position position="1"/>
    </location>
</feature>
<protein>
    <submittedName>
        <fullName evidence="1">Uncharacterized protein</fullName>
    </submittedName>
</protein>
<evidence type="ECO:0000313" key="1">
    <source>
        <dbReference type="EMBL" id="KAJ4938069.1"/>
    </source>
</evidence>
<dbReference type="Proteomes" id="UP001219934">
    <property type="component" value="Unassembled WGS sequence"/>
</dbReference>
<keyword evidence="2" id="KW-1185">Reference proteome</keyword>
<sequence length="122" mass="13009">HPSPLGFYYSLASRHTESHVKAGHRPPRLAGPFLPPAFRPVNAISSLPSCLIALSHSSFPSNYGSSHPESRGQRWTRLAAERLMAERGWRLGGGGRNAGTSGQITCLISRYVSSIGGVLSAA</sequence>
<dbReference type="AlphaFoldDB" id="A0AAD6FLK7"/>
<evidence type="ECO:0000313" key="2">
    <source>
        <dbReference type="Proteomes" id="UP001219934"/>
    </source>
</evidence>
<name>A0AAD6FLK7_9TELE</name>
<accession>A0AAD6FLK7</accession>
<gene>
    <name evidence="1" type="ORF">JOQ06_002695</name>
</gene>
<proteinExistence type="predicted"/>
<organism evidence="1 2">
    <name type="scientific">Pogonophryne albipinna</name>
    <dbReference type="NCBI Taxonomy" id="1090488"/>
    <lineage>
        <taxon>Eukaryota</taxon>
        <taxon>Metazoa</taxon>
        <taxon>Chordata</taxon>
        <taxon>Craniata</taxon>
        <taxon>Vertebrata</taxon>
        <taxon>Euteleostomi</taxon>
        <taxon>Actinopterygii</taxon>
        <taxon>Neopterygii</taxon>
        <taxon>Teleostei</taxon>
        <taxon>Neoteleostei</taxon>
        <taxon>Acanthomorphata</taxon>
        <taxon>Eupercaria</taxon>
        <taxon>Perciformes</taxon>
        <taxon>Notothenioidei</taxon>
        <taxon>Pogonophryne</taxon>
    </lineage>
</organism>
<reference evidence="1" key="1">
    <citation type="submission" date="2022-11" db="EMBL/GenBank/DDBJ databases">
        <title>Chromosome-level genome of Pogonophryne albipinna.</title>
        <authorList>
            <person name="Jo E."/>
        </authorList>
    </citation>
    <scope>NUCLEOTIDE SEQUENCE</scope>
    <source>
        <strain evidence="1">SGF0006</strain>
        <tissue evidence="1">Muscle</tissue>
    </source>
</reference>
<dbReference type="EMBL" id="JAPTMU010000009">
    <property type="protein sequence ID" value="KAJ4938069.1"/>
    <property type="molecule type" value="Genomic_DNA"/>
</dbReference>
<comment type="caution">
    <text evidence="1">The sequence shown here is derived from an EMBL/GenBank/DDBJ whole genome shotgun (WGS) entry which is preliminary data.</text>
</comment>
<feature type="non-terminal residue" evidence="1">
    <location>
        <position position="122"/>
    </location>
</feature>